<evidence type="ECO:0000256" key="1">
    <source>
        <dbReference type="SAM" id="SignalP"/>
    </source>
</evidence>
<evidence type="ECO:0000313" key="3">
    <source>
        <dbReference type="EMBL" id="WPA97602.1"/>
    </source>
</evidence>
<name>A0A2G5I9F2_CERBT</name>
<reference evidence="3 5" key="2">
    <citation type="submission" date="2023-09" db="EMBL/GenBank/DDBJ databases">
        <title>Complete-Gapless Cercospora beticola genome.</title>
        <authorList>
            <person name="Wyatt N.A."/>
            <person name="Spanner R.E."/>
            <person name="Bolton M.D."/>
        </authorList>
    </citation>
    <scope>NUCLEOTIDE SEQUENCE [LARGE SCALE GENOMIC DNA]</scope>
    <source>
        <strain evidence="3">Cb09-40</strain>
    </source>
</reference>
<protein>
    <submittedName>
        <fullName evidence="2">Uncharacterized protein</fullName>
    </submittedName>
</protein>
<evidence type="ECO:0000313" key="5">
    <source>
        <dbReference type="Proteomes" id="UP001302367"/>
    </source>
</evidence>
<accession>A0A2G5I9F2</accession>
<keyword evidence="5" id="KW-1185">Reference proteome</keyword>
<feature type="chain" id="PRO_5013942261" evidence="1">
    <location>
        <begin position="20"/>
        <end position="95"/>
    </location>
</feature>
<dbReference type="EMBL" id="CP134185">
    <property type="protein sequence ID" value="WPA97602.1"/>
    <property type="molecule type" value="Genomic_DNA"/>
</dbReference>
<proteinExistence type="predicted"/>
<dbReference type="AlphaFoldDB" id="A0A2G5I9F2"/>
<evidence type="ECO:0000313" key="2">
    <source>
        <dbReference type="EMBL" id="PIB01342.1"/>
    </source>
</evidence>
<keyword evidence="1" id="KW-0732">Signal</keyword>
<evidence type="ECO:0000313" key="4">
    <source>
        <dbReference type="Proteomes" id="UP000230605"/>
    </source>
</evidence>
<dbReference type="EMBL" id="LKMD01000100">
    <property type="protein sequence ID" value="PIB01342.1"/>
    <property type="molecule type" value="Genomic_DNA"/>
</dbReference>
<organism evidence="2 4">
    <name type="scientific">Cercospora beticola</name>
    <name type="common">Sugarbeet leaf spot fungus</name>
    <dbReference type="NCBI Taxonomy" id="122368"/>
    <lineage>
        <taxon>Eukaryota</taxon>
        <taxon>Fungi</taxon>
        <taxon>Dikarya</taxon>
        <taxon>Ascomycota</taxon>
        <taxon>Pezizomycotina</taxon>
        <taxon>Dothideomycetes</taxon>
        <taxon>Dothideomycetidae</taxon>
        <taxon>Mycosphaerellales</taxon>
        <taxon>Mycosphaerellaceae</taxon>
        <taxon>Cercospora</taxon>
    </lineage>
</organism>
<reference evidence="2 4" key="1">
    <citation type="submission" date="2015-10" db="EMBL/GenBank/DDBJ databases">
        <title>The cercosporin biosynthetic gene cluster was horizontally transferred to several fungal lineages and shown to be expanded in Cercospora beticola based on microsynteny with recipient genomes.</title>
        <authorList>
            <person name="De Jonge R."/>
            <person name="Ebert M.K."/>
            <person name="Suttle J.C."/>
            <person name="Jurick Ii W.M."/>
            <person name="Secor G.A."/>
            <person name="Thomma B.P."/>
            <person name="Van De Peer Y."/>
            <person name="Bolton M.D."/>
        </authorList>
    </citation>
    <scope>NUCLEOTIDE SEQUENCE [LARGE SCALE GENOMIC DNA]</scope>
    <source>
        <strain evidence="2 4">09-40</strain>
    </source>
</reference>
<gene>
    <name evidence="2" type="ORF">CB0940_02238</name>
    <name evidence="3" type="ORF">RHO25_002212</name>
</gene>
<feature type="signal peptide" evidence="1">
    <location>
        <begin position="1"/>
        <end position="19"/>
    </location>
</feature>
<dbReference type="Proteomes" id="UP000230605">
    <property type="component" value="Chromosome 1"/>
</dbReference>
<dbReference type="Proteomes" id="UP001302367">
    <property type="component" value="Chromosome 2"/>
</dbReference>
<sequence>MPCLRDFIVLLALGQLGSAGILCKAPPAKYTTCESQGVEWVGCTGGGACATSCFNNPKNDACEAEYFEELCYPDFDTGLEKCDPAGWKASNCYCW</sequence>